<dbReference type="PROSITE" id="PS51201">
    <property type="entry name" value="RCK_N"/>
    <property type="match status" value="1"/>
</dbReference>
<keyword evidence="7 10" id="KW-1133">Transmembrane helix</keyword>
<evidence type="ECO:0000313" key="12">
    <source>
        <dbReference type="EMBL" id="ATQ41271.1"/>
    </source>
</evidence>
<comment type="subcellular location">
    <subcellularLocation>
        <location evidence="1">Endomembrane system</location>
        <topology evidence="1">Multi-pass membrane protein</topology>
    </subcellularLocation>
</comment>
<keyword evidence="8" id="KW-0406">Ion transport</keyword>
<feature type="transmembrane region" description="Helical" evidence="10">
    <location>
        <begin position="312"/>
        <end position="334"/>
    </location>
</feature>
<dbReference type="EMBL" id="CP024201">
    <property type="protein sequence ID" value="ATQ41271.1"/>
    <property type="molecule type" value="Genomic_DNA"/>
</dbReference>
<dbReference type="PANTHER" id="PTHR46157:SF4">
    <property type="entry name" value="K(+) EFFLUX ANTIPORTER 3, CHLOROPLASTIC"/>
    <property type="match status" value="1"/>
</dbReference>
<evidence type="ECO:0000259" key="11">
    <source>
        <dbReference type="PROSITE" id="PS51201"/>
    </source>
</evidence>
<dbReference type="SUPFAM" id="SSF51735">
    <property type="entry name" value="NAD(P)-binding Rossmann-fold domains"/>
    <property type="match status" value="1"/>
</dbReference>
<sequence>MTAEVQPAEYKDVVLFLATAGVVVPLFRRWKISPILGFLGAGVLLGPFGLGALADTVPWLKAVTIDNPDDIAQLAEFGVVFLLFMIGLELSWERLRLMRRLVFGMGALQVALSTTAIAAVAMLFGQSLPAAAAIGAALSLSSTAIVMPLLAESKRQHSQAGRATFSVLLFQDLAVAPILITLAVMARGGEDAFSPRLLLTFAPAALGLLVLVVLGRVALRPMMRSVAKAKSEELFMAASLLVVIGAGLIAALTGLSMALGAFIAGLLLAETEYRHEVEVTIEPFKGLLLGLFFVSIGIGLDLSLLAAKPLTVLGIAFGLLALIGSVVFALGLLFGLKWRQALETGLLLAAGGEFAFVILDAAMGSGVVPRDVGQTILVASTLTMFSIPFLAAIGARLGGRPAANPQANTPVEPPLEAAPPSIDAPAVLVVGYGRVGKLVSDMLSRHEIHWVAAERDARLVESGRRAGKAVFFGDASRAEFLRRCGLDTAKALVVTMDSPDGAEAVVATARSLRPDLTIVARARDARHAKRLYELGASDAVPETIEASLQLSEAALVEIGVPMGLVIASIHERRDEFRKELNRPDALGGRRRLRDAGRS</sequence>
<feature type="transmembrane region" description="Helical" evidence="10">
    <location>
        <begin position="375"/>
        <end position="395"/>
    </location>
</feature>
<feature type="transmembrane region" description="Helical" evidence="10">
    <location>
        <begin position="163"/>
        <end position="185"/>
    </location>
</feature>
<feature type="transmembrane region" description="Helical" evidence="10">
    <location>
        <begin position="287"/>
        <end position="305"/>
    </location>
</feature>
<name>A0A2D2ATF3_9CAUL</name>
<keyword evidence="4" id="KW-0633">Potassium transport</keyword>
<dbReference type="InterPro" id="IPR036291">
    <property type="entry name" value="NAD(P)-bd_dom_sf"/>
</dbReference>
<keyword evidence="13" id="KW-1185">Reference proteome</keyword>
<evidence type="ECO:0000313" key="13">
    <source>
        <dbReference type="Proteomes" id="UP000228945"/>
    </source>
</evidence>
<keyword evidence="5 10" id="KW-0812">Transmembrane</keyword>
<proteinExistence type="predicted"/>
<evidence type="ECO:0000256" key="4">
    <source>
        <dbReference type="ARBA" id="ARBA00022538"/>
    </source>
</evidence>
<feature type="transmembrane region" description="Helical" evidence="10">
    <location>
        <begin position="101"/>
        <end position="124"/>
    </location>
</feature>
<evidence type="ECO:0000256" key="1">
    <source>
        <dbReference type="ARBA" id="ARBA00004127"/>
    </source>
</evidence>
<keyword evidence="9 10" id="KW-0472">Membrane</keyword>
<dbReference type="OrthoDB" id="9781411at2"/>
<dbReference type="Gene3D" id="1.20.1530.20">
    <property type="match status" value="1"/>
</dbReference>
<evidence type="ECO:0000256" key="10">
    <source>
        <dbReference type="SAM" id="Phobius"/>
    </source>
</evidence>
<dbReference type="Pfam" id="PF00999">
    <property type="entry name" value="Na_H_Exchanger"/>
    <property type="match status" value="1"/>
</dbReference>
<feature type="transmembrane region" description="Helical" evidence="10">
    <location>
        <begin position="74"/>
        <end position="92"/>
    </location>
</feature>
<dbReference type="Pfam" id="PF02254">
    <property type="entry name" value="TrkA_N"/>
    <property type="match status" value="1"/>
</dbReference>
<gene>
    <name evidence="12" type="ORF">CSW64_02020</name>
</gene>
<feature type="transmembrane region" description="Helical" evidence="10">
    <location>
        <begin position="35"/>
        <end position="54"/>
    </location>
</feature>
<keyword evidence="2" id="KW-0813">Transport</keyword>
<evidence type="ECO:0000256" key="5">
    <source>
        <dbReference type="ARBA" id="ARBA00022692"/>
    </source>
</evidence>
<dbReference type="InterPro" id="IPR038770">
    <property type="entry name" value="Na+/solute_symporter_sf"/>
</dbReference>
<organism evidence="12 13">
    <name type="scientific">Caulobacter mirabilis</name>
    <dbReference type="NCBI Taxonomy" id="69666"/>
    <lineage>
        <taxon>Bacteria</taxon>
        <taxon>Pseudomonadati</taxon>
        <taxon>Pseudomonadota</taxon>
        <taxon>Alphaproteobacteria</taxon>
        <taxon>Caulobacterales</taxon>
        <taxon>Caulobacteraceae</taxon>
        <taxon>Caulobacter</taxon>
    </lineage>
</organism>
<evidence type="ECO:0000256" key="9">
    <source>
        <dbReference type="ARBA" id="ARBA00023136"/>
    </source>
</evidence>
<dbReference type="FunFam" id="3.40.50.720:FF:000036">
    <property type="entry name" value="Glutathione-regulated potassium-efflux system protein KefB"/>
    <property type="match status" value="1"/>
</dbReference>
<protein>
    <submittedName>
        <fullName evidence="12">Potassium transporter TrkA</fullName>
    </submittedName>
</protein>
<evidence type="ECO:0000256" key="8">
    <source>
        <dbReference type="ARBA" id="ARBA00023065"/>
    </source>
</evidence>
<dbReference type="InterPro" id="IPR003148">
    <property type="entry name" value="RCK_N"/>
</dbReference>
<keyword evidence="3" id="KW-0050">Antiport</keyword>
<evidence type="ECO:0000256" key="2">
    <source>
        <dbReference type="ARBA" id="ARBA00022448"/>
    </source>
</evidence>
<evidence type="ECO:0000256" key="7">
    <source>
        <dbReference type="ARBA" id="ARBA00022989"/>
    </source>
</evidence>
<dbReference type="GO" id="GO:0005886">
    <property type="term" value="C:plasma membrane"/>
    <property type="evidence" value="ECO:0007669"/>
    <property type="project" value="TreeGrafter"/>
</dbReference>
<accession>A0A2D2ATF3</accession>
<feature type="transmembrane region" description="Helical" evidence="10">
    <location>
        <begin position="12"/>
        <end position="28"/>
    </location>
</feature>
<dbReference type="PANTHER" id="PTHR46157">
    <property type="entry name" value="K(+) EFFLUX ANTIPORTER 3, CHLOROPLASTIC"/>
    <property type="match status" value="1"/>
</dbReference>
<feature type="domain" description="RCK N-terminal" evidence="11">
    <location>
        <begin position="424"/>
        <end position="541"/>
    </location>
</feature>
<reference evidence="12 13" key="1">
    <citation type="submission" date="2017-10" db="EMBL/GenBank/DDBJ databases">
        <title>Genome sequence of Caulobacter mirabilis FWC38.</title>
        <authorList>
            <person name="Fiebig A."/>
            <person name="Crosson S."/>
        </authorList>
    </citation>
    <scope>NUCLEOTIDE SEQUENCE [LARGE SCALE GENOMIC DNA]</scope>
    <source>
        <strain evidence="12 13">FWC 38</strain>
    </source>
</reference>
<feature type="transmembrane region" description="Helical" evidence="10">
    <location>
        <begin position="197"/>
        <end position="219"/>
    </location>
</feature>
<feature type="transmembrane region" description="Helical" evidence="10">
    <location>
        <begin position="346"/>
        <end position="368"/>
    </location>
</feature>
<dbReference type="GO" id="GO:0006813">
    <property type="term" value="P:potassium ion transport"/>
    <property type="evidence" value="ECO:0007669"/>
    <property type="project" value="UniProtKB-KW"/>
</dbReference>
<dbReference type="RefSeq" id="WP_099620528.1">
    <property type="nucleotide sequence ID" value="NZ_CP024201.1"/>
</dbReference>
<feature type="transmembrane region" description="Helical" evidence="10">
    <location>
        <begin position="240"/>
        <end position="267"/>
    </location>
</feature>
<dbReference type="Gene3D" id="3.40.50.720">
    <property type="entry name" value="NAD(P)-binding Rossmann-like Domain"/>
    <property type="match status" value="1"/>
</dbReference>
<dbReference type="GO" id="GO:1902600">
    <property type="term" value="P:proton transmembrane transport"/>
    <property type="evidence" value="ECO:0007669"/>
    <property type="project" value="InterPro"/>
</dbReference>
<dbReference type="GO" id="GO:0012505">
    <property type="term" value="C:endomembrane system"/>
    <property type="evidence" value="ECO:0007669"/>
    <property type="project" value="UniProtKB-SubCell"/>
</dbReference>
<dbReference type="InterPro" id="IPR006153">
    <property type="entry name" value="Cation/H_exchanger_TM"/>
</dbReference>
<keyword evidence="6" id="KW-0630">Potassium</keyword>
<evidence type="ECO:0000256" key="6">
    <source>
        <dbReference type="ARBA" id="ARBA00022958"/>
    </source>
</evidence>
<dbReference type="KEGG" id="cmb:CSW64_02020"/>
<evidence type="ECO:0000256" key="3">
    <source>
        <dbReference type="ARBA" id="ARBA00022449"/>
    </source>
</evidence>
<dbReference type="AlphaFoldDB" id="A0A2D2ATF3"/>
<feature type="transmembrane region" description="Helical" evidence="10">
    <location>
        <begin position="130"/>
        <end position="151"/>
    </location>
</feature>
<dbReference type="Proteomes" id="UP000228945">
    <property type="component" value="Chromosome"/>
</dbReference>
<dbReference type="GO" id="GO:0015297">
    <property type="term" value="F:antiporter activity"/>
    <property type="evidence" value="ECO:0007669"/>
    <property type="project" value="UniProtKB-KW"/>
</dbReference>